<evidence type="ECO:0000313" key="7">
    <source>
        <dbReference type="Proteomes" id="UP000198412"/>
    </source>
</evidence>
<feature type="transmembrane region" description="Helical" evidence="5">
    <location>
        <begin position="373"/>
        <end position="393"/>
    </location>
</feature>
<organism evidence="6 7">
    <name type="scientific">Lutibacter flavus</name>
    <dbReference type="NCBI Taxonomy" id="691689"/>
    <lineage>
        <taxon>Bacteria</taxon>
        <taxon>Pseudomonadati</taxon>
        <taxon>Bacteroidota</taxon>
        <taxon>Flavobacteriia</taxon>
        <taxon>Flavobacteriales</taxon>
        <taxon>Flavobacteriaceae</taxon>
        <taxon>Lutibacter</taxon>
    </lineage>
</organism>
<dbReference type="Gene3D" id="1.20.1250.20">
    <property type="entry name" value="MFS general substrate transporter like domains"/>
    <property type="match status" value="2"/>
</dbReference>
<reference evidence="7" key="1">
    <citation type="submission" date="2017-06" db="EMBL/GenBank/DDBJ databases">
        <authorList>
            <person name="Varghese N."/>
            <person name="Submissions S."/>
        </authorList>
    </citation>
    <scope>NUCLEOTIDE SEQUENCE [LARGE SCALE GENOMIC DNA]</scope>
    <source>
        <strain evidence="7">DSM 27993</strain>
    </source>
</reference>
<feature type="transmembrane region" description="Helical" evidence="5">
    <location>
        <begin position="255"/>
        <end position="274"/>
    </location>
</feature>
<keyword evidence="4 5" id="KW-0472">Membrane</keyword>
<protein>
    <submittedName>
        <fullName evidence="6">Fucose permease</fullName>
    </submittedName>
</protein>
<keyword evidence="7" id="KW-1185">Reference proteome</keyword>
<dbReference type="InterPro" id="IPR011701">
    <property type="entry name" value="MFS"/>
</dbReference>
<feature type="transmembrane region" description="Helical" evidence="5">
    <location>
        <begin position="29"/>
        <end position="46"/>
    </location>
</feature>
<dbReference type="SUPFAM" id="SSF103473">
    <property type="entry name" value="MFS general substrate transporter"/>
    <property type="match status" value="1"/>
</dbReference>
<evidence type="ECO:0000256" key="3">
    <source>
        <dbReference type="ARBA" id="ARBA00022989"/>
    </source>
</evidence>
<dbReference type="GO" id="GO:0016020">
    <property type="term" value="C:membrane"/>
    <property type="evidence" value="ECO:0007669"/>
    <property type="project" value="UniProtKB-SubCell"/>
</dbReference>
<evidence type="ECO:0000256" key="2">
    <source>
        <dbReference type="ARBA" id="ARBA00022692"/>
    </source>
</evidence>
<sequence>MTSGFINKYKNRILAFVTLNMELKIKQRIALSTYFFLSGLCFATWASRIPTIKTFFNFNEAELGTVLLAMPIASMIGLPISGWIVSKFNSRGPLLISFIFFAIALLFIGYAKTSFLLVAAISAFAFFMRILNIAMNAQSITLQKKFKKKIVSSFHGLWSTGGLIGVGYSTLMVKTGVSIEHHLLQISILTLIITTIAYFYSLKDDKSTTGNKLIFGKPDPFIFYLGLLVFFAAVCEGGMFDWSGVYFKEVIKEDVFTYGYLLFMTCMAISRFFSDRLMDFIGMPKTFILSAVLIASGIFTAIVFPTFWPALIGFCLVGIGTAPIFPMTFILAGTSNKYSPGMAISIIATYGILGMLIGPPLIGYLAHAVGLKYAFYIFVVSGLSLIPFSQFLFRYQKKVT</sequence>
<evidence type="ECO:0000256" key="1">
    <source>
        <dbReference type="ARBA" id="ARBA00004141"/>
    </source>
</evidence>
<comment type="subcellular location">
    <subcellularLocation>
        <location evidence="1">Membrane</location>
        <topology evidence="1">Multi-pass membrane protein</topology>
    </subcellularLocation>
</comment>
<feature type="transmembrane region" description="Helical" evidence="5">
    <location>
        <begin position="286"/>
        <end position="304"/>
    </location>
</feature>
<keyword evidence="3 5" id="KW-1133">Transmembrane helix</keyword>
<dbReference type="Proteomes" id="UP000198412">
    <property type="component" value="Unassembled WGS sequence"/>
</dbReference>
<dbReference type="EMBL" id="FZNX01000001">
    <property type="protein sequence ID" value="SNR37167.1"/>
    <property type="molecule type" value="Genomic_DNA"/>
</dbReference>
<proteinExistence type="predicted"/>
<accession>A0A238VSP5</accession>
<dbReference type="PANTHER" id="PTHR23514">
    <property type="entry name" value="BYPASS OF STOP CODON PROTEIN 6"/>
    <property type="match status" value="1"/>
</dbReference>
<feature type="transmembrane region" description="Helical" evidence="5">
    <location>
        <begin position="66"/>
        <end position="85"/>
    </location>
</feature>
<dbReference type="GO" id="GO:0022857">
    <property type="term" value="F:transmembrane transporter activity"/>
    <property type="evidence" value="ECO:0007669"/>
    <property type="project" value="InterPro"/>
</dbReference>
<dbReference type="AlphaFoldDB" id="A0A238VSP5"/>
<feature type="transmembrane region" description="Helical" evidence="5">
    <location>
        <begin position="221"/>
        <end position="240"/>
    </location>
</feature>
<feature type="transmembrane region" description="Helical" evidence="5">
    <location>
        <begin position="156"/>
        <end position="177"/>
    </location>
</feature>
<feature type="transmembrane region" description="Helical" evidence="5">
    <location>
        <begin position="183"/>
        <end position="200"/>
    </location>
</feature>
<dbReference type="CDD" id="cd17393">
    <property type="entry name" value="MFS_MosC_like"/>
    <property type="match status" value="1"/>
</dbReference>
<feature type="transmembrane region" description="Helical" evidence="5">
    <location>
        <begin position="116"/>
        <end position="135"/>
    </location>
</feature>
<dbReference type="InterPro" id="IPR051788">
    <property type="entry name" value="MFS_Transporter"/>
</dbReference>
<gene>
    <name evidence="6" type="ORF">SAMN04488111_0969</name>
</gene>
<keyword evidence="2 5" id="KW-0812">Transmembrane</keyword>
<feature type="transmembrane region" description="Helical" evidence="5">
    <location>
        <begin position="344"/>
        <end position="367"/>
    </location>
</feature>
<evidence type="ECO:0000256" key="5">
    <source>
        <dbReference type="SAM" id="Phobius"/>
    </source>
</evidence>
<dbReference type="InterPro" id="IPR036259">
    <property type="entry name" value="MFS_trans_sf"/>
</dbReference>
<dbReference type="Pfam" id="PF07690">
    <property type="entry name" value="MFS_1"/>
    <property type="match status" value="1"/>
</dbReference>
<evidence type="ECO:0000313" key="6">
    <source>
        <dbReference type="EMBL" id="SNR37167.1"/>
    </source>
</evidence>
<name>A0A238VSP5_9FLAO</name>
<feature type="transmembrane region" description="Helical" evidence="5">
    <location>
        <begin position="310"/>
        <end position="332"/>
    </location>
</feature>
<evidence type="ECO:0000256" key="4">
    <source>
        <dbReference type="ARBA" id="ARBA00023136"/>
    </source>
</evidence>
<feature type="transmembrane region" description="Helical" evidence="5">
    <location>
        <begin position="92"/>
        <end position="110"/>
    </location>
</feature>
<dbReference type="PANTHER" id="PTHR23514:SF13">
    <property type="entry name" value="INNER MEMBRANE PROTEIN YBJJ"/>
    <property type="match status" value="1"/>
</dbReference>